<evidence type="ECO:0000256" key="3">
    <source>
        <dbReference type="ARBA" id="ARBA00022475"/>
    </source>
</evidence>
<evidence type="ECO:0000259" key="8">
    <source>
        <dbReference type="PROSITE" id="PS50850"/>
    </source>
</evidence>
<gene>
    <name evidence="9" type="ORF">MFLO_11220</name>
</gene>
<feature type="transmembrane region" description="Helical" evidence="7">
    <location>
        <begin position="102"/>
        <end position="120"/>
    </location>
</feature>
<feature type="transmembrane region" description="Helical" evidence="7">
    <location>
        <begin position="77"/>
        <end position="96"/>
    </location>
</feature>
<feature type="transmembrane region" description="Helical" evidence="7">
    <location>
        <begin position="271"/>
        <end position="290"/>
    </location>
</feature>
<feature type="transmembrane region" description="Helical" evidence="7">
    <location>
        <begin position="46"/>
        <end position="65"/>
    </location>
</feature>
<keyword evidence="5 7" id="KW-1133">Transmembrane helix</keyword>
<dbReference type="PANTHER" id="PTHR23517">
    <property type="entry name" value="RESISTANCE PROTEIN MDTM, PUTATIVE-RELATED-RELATED"/>
    <property type="match status" value="1"/>
</dbReference>
<evidence type="ECO:0000256" key="5">
    <source>
        <dbReference type="ARBA" id="ARBA00022989"/>
    </source>
</evidence>
<evidence type="ECO:0000256" key="6">
    <source>
        <dbReference type="ARBA" id="ARBA00023136"/>
    </source>
</evidence>
<protein>
    <recommendedName>
        <fullName evidence="8">Major facilitator superfamily (MFS) profile domain-containing protein</fullName>
    </recommendedName>
</protein>
<dbReference type="CDD" id="cd17329">
    <property type="entry name" value="MFS_MdtH_MDR_like"/>
    <property type="match status" value="1"/>
</dbReference>
<dbReference type="EMBL" id="AODF01000026">
    <property type="protein sequence ID" value="EUJ29153.1"/>
    <property type="molecule type" value="Genomic_DNA"/>
</dbReference>
<keyword evidence="6 7" id="KW-0472">Membrane</keyword>
<dbReference type="InterPro" id="IPR020846">
    <property type="entry name" value="MFS_dom"/>
</dbReference>
<dbReference type="Proteomes" id="UP000019249">
    <property type="component" value="Unassembled WGS sequence"/>
</dbReference>
<keyword evidence="3" id="KW-1003">Cell membrane</keyword>
<evidence type="ECO:0000313" key="10">
    <source>
        <dbReference type="Proteomes" id="UP000019249"/>
    </source>
</evidence>
<dbReference type="PANTHER" id="PTHR23517:SF3">
    <property type="entry name" value="INTEGRAL MEMBRANE TRANSPORT PROTEIN"/>
    <property type="match status" value="1"/>
</dbReference>
<evidence type="ECO:0000256" key="1">
    <source>
        <dbReference type="ARBA" id="ARBA00004651"/>
    </source>
</evidence>
<evidence type="ECO:0000256" key="7">
    <source>
        <dbReference type="SAM" id="Phobius"/>
    </source>
</evidence>
<sequence length="420" mass="47094">MKFKDWDINLKVRLFGEALLDISFWTVFPFLTLYFSDSLGRTLTSMLLIVSQILAVITGLLGGYFADTYGRKRMMSISVIGEGIGFLIFALGATHWVDSPYLSFFGFTLASIFMSFYQPASQAMIADVVDPRYRSHVYSIFYMMINVAVVIGPILGSIVFHDFTVETLLAIAFFDLVLLFLLQKFGHETAPLALNPELRKAQSDKSLATVLLEQIKNYKLIFKDKIFFLYILAGVIIAQATMQLDLLFPLFIKEVIGESTLFGITLSGERLFGIVVSINGFFVAALTVIVSRLMSRYREKLVFMNSSFLYGVALFLFAAVATPWGAIIAIILYSFAELMTVGIQQNFVSKLAPEDKRAMYFSAAGLRYTLGKVIAPFAITISAFIGYFFTFIIIAVLAVISGIIYYVMYSQYERSSRALK</sequence>
<comment type="subcellular location">
    <subcellularLocation>
        <location evidence="1">Cell membrane</location>
        <topology evidence="1">Multi-pass membrane protein</topology>
    </subcellularLocation>
</comment>
<comment type="caution">
    <text evidence="9">The sequence shown here is derived from an EMBL/GenBank/DDBJ whole genome shotgun (WGS) entry which is preliminary data.</text>
</comment>
<feature type="transmembrane region" description="Helical" evidence="7">
    <location>
        <begin position="140"/>
        <end position="159"/>
    </location>
</feature>
<proteinExistence type="predicted"/>
<name>A0ABN0RDG1_9LIST</name>
<accession>A0ABN0RDG1</accession>
<dbReference type="SUPFAM" id="SSF103473">
    <property type="entry name" value="MFS general substrate transporter"/>
    <property type="match status" value="1"/>
</dbReference>
<feature type="transmembrane region" description="Helical" evidence="7">
    <location>
        <begin position="226"/>
        <end position="251"/>
    </location>
</feature>
<evidence type="ECO:0000313" key="9">
    <source>
        <dbReference type="EMBL" id="EUJ29153.1"/>
    </source>
</evidence>
<keyword evidence="2" id="KW-0813">Transport</keyword>
<keyword evidence="10" id="KW-1185">Reference proteome</keyword>
<feature type="transmembrane region" description="Helical" evidence="7">
    <location>
        <begin position="12"/>
        <end position="34"/>
    </location>
</feature>
<dbReference type="PROSITE" id="PS50850">
    <property type="entry name" value="MFS"/>
    <property type="match status" value="1"/>
</dbReference>
<dbReference type="InterPro" id="IPR036259">
    <property type="entry name" value="MFS_trans_sf"/>
</dbReference>
<keyword evidence="4 7" id="KW-0812">Transmembrane</keyword>
<dbReference type="InterPro" id="IPR050171">
    <property type="entry name" value="MFS_Transporters"/>
</dbReference>
<dbReference type="Gene3D" id="1.20.1250.20">
    <property type="entry name" value="MFS general substrate transporter like domains"/>
    <property type="match status" value="1"/>
</dbReference>
<dbReference type="Pfam" id="PF07690">
    <property type="entry name" value="MFS_1"/>
    <property type="match status" value="1"/>
</dbReference>
<feature type="transmembrane region" description="Helical" evidence="7">
    <location>
        <begin position="165"/>
        <end position="182"/>
    </location>
</feature>
<feature type="domain" description="Major facilitator superfamily (MFS) profile" evidence="8">
    <location>
        <begin position="1"/>
        <end position="413"/>
    </location>
</feature>
<feature type="transmembrane region" description="Helical" evidence="7">
    <location>
        <begin position="385"/>
        <end position="407"/>
    </location>
</feature>
<dbReference type="RefSeq" id="WP_036097796.1">
    <property type="nucleotide sequence ID" value="NZ_AODF01000026.1"/>
</dbReference>
<reference evidence="9 10" key="1">
    <citation type="journal article" date="2014" name="Int. J. Syst. Evol. Microbiol.">
        <title>Listeria floridensis sp. nov., Listeria aquatica sp. nov., Listeria cornellensis sp. nov., Listeria riparia sp. nov. and Listeria grandensis sp. nov., from agricultural and natural environments.</title>
        <authorList>
            <person name="den Bakker H.C."/>
            <person name="Warchocki S."/>
            <person name="Wright E.M."/>
            <person name="Allred A.F."/>
            <person name="Ahlstrom C."/>
            <person name="Manuel C.S."/>
            <person name="Stasiewicz M.J."/>
            <person name="Burrell A."/>
            <person name="Roof S."/>
            <person name="Strawn L."/>
            <person name="Fortes E.D."/>
            <person name="Nightingale K.K."/>
            <person name="Kephart D."/>
            <person name="Wiedmann M."/>
        </authorList>
    </citation>
    <scope>NUCLEOTIDE SEQUENCE [LARGE SCALE GENOMIC DNA]</scope>
    <source>
        <strain evidence="9 10">FSL S10-1187</strain>
    </source>
</reference>
<evidence type="ECO:0000256" key="4">
    <source>
        <dbReference type="ARBA" id="ARBA00022692"/>
    </source>
</evidence>
<evidence type="ECO:0000256" key="2">
    <source>
        <dbReference type="ARBA" id="ARBA00022448"/>
    </source>
</evidence>
<organism evidence="9 10">
    <name type="scientific">Listeria floridensis FSL S10-1187</name>
    <dbReference type="NCBI Taxonomy" id="1265817"/>
    <lineage>
        <taxon>Bacteria</taxon>
        <taxon>Bacillati</taxon>
        <taxon>Bacillota</taxon>
        <taxon>Bacilli</taxon>
        <taxon>Bacillales</taxon>
        <taxon>Listeriaceae</taxon>
        <taxon>Listeria</taxon>
    </lineage>
</organism>
<dbReference type="InterPro" id="IPR011701">
    <property type="entry name" value="MFS"/>
</dbReference>